<dbReference type="SUPFAM" id="SSF48452">
    <property type="entry name" value="TPR-like"/>
    <property type="match status" value="1"/>
</dbReference>
<accession>A0A1B7TIF3</accession>
<keyword evidence="1" id="KW-0677">Repeat</keyword>
<dbReference type="AlphaFoldDB" id="A0A1B7TIF3"/>
<protein>
    <recommendedName>
        <fullName evidence="4">Suppressor of forked domain-containing protein</fullName>
    </recommendedName>
</protein>
<dbReference type="GO" id="GO:0032991">
    <property type="term" value="C:protein-containing complex"/>
    <property type="evidence" value="ECO:0007669"/>
    <property type="project" value="UniProtKB-ARBA"/>
</dbReference>
<evidence type="ECO:0000313" key="3">
    <source>
        <dbReference type="Proteomes" id="UP000092321"/>
    </source>
</evidence>
<dbReference type="Proteomes" id="UP000092321">
    <property type="component" value="Unassembled WGS sequence"/>
</dbReference>
<keyword evidence="3" id="KW-1185">Reference proteome</keyword>
<reference evidence="3" key="1">
    <citation type="journal article" date="2016" name="Proc. Natl. Acad. Sci. U.S.A.">
        <title>Comparative genomics of biotechnologically important yeasts.</title>
        <authorList>
            <person name="Riley R."/>
            <person name="Haridas S."/>
            <person name="Wolfe K.H."/>
            <person name="Lopes M.R."/>
            <person name="Hittinger C.T."/>
            <person name="Goeker M."/>
            <person name="Salamov A.A."/>
            <person name="Wisecaver J.H."/>
            <person name="Long T.M."/>
            <person name="Calvey C.H."/>
            <person name="Aerts A.L."/>
            <person name="Barry K.W."/>
            <person name="Choi C."/>
            <person name="Clum A."/>
            <person name="Coughlan A.Y."/>
            <person name="Deshpande S."/>
            <person name="Douglass A.P."/>
            <person name="Hanson S.J."/>
            <person name="Klenk H.-P."/>
            <person name="LaButti K.M."/>
            <person name="Lapidus A."/>
            <person name="Lindquist E.A."/>
            <person name="Lipzen A.M."/>
            <person name="Meier-Kolthoff J.P."/>
            <person name="Ohm R.A."/>
            <person name="Otillar R.P."/>
            <person name="Pangilinan J.L."/>
            <person name="Peng Y."/>
            <person name="Rokas A."/>
            <person name="Rosa C.A."/>
            <person name="Scheuner C."/>
            <person name="Sibirny A.A."/>
            <person name="Slot J.C."/>
            <person name="Stielow J.B."/>
            <person name="Sun H."/>
            <person name="Kurtzman C.P."/>
            <person name="Blackwell M."/>
            <person name="Grigoriev I.V."/>
            <person name="Jeffries T.W."/>
        </authorList>
    </citation>
    <scope>NUCLEOTIDE SEQUENCE [LARGE SCALE GENOMIC DNA]</scope>
    <source>
        <strain evidence="3">NRRL Y-1626</strain>
    </source>
</reference>
<organism evidence="2 3">
    <name type="scientific">Hanseniaspora valbyensis NRRL Y-1626</name>
    <dbReference type="NCBI Taxonomy" id="766949"/>
    <lineage>
        <taxon>Eukaryota</taxon>
        <taxon>Fungi</taxon>
        <taxon>Dikarya</taxon>
        <taxon>Ascomycota</taxon>
        <taxon>Saccharomycotina</taxon>
        <taxon>Saccharomycetes</taxon>
        <taxon>Saccharomycodales</taxon>
        <taxon>Saccharomycodaceae</taxon>
        <taxon>Hanseniaspora</taxon>
    </lineage>
</organism>
<gene>
    <name evidence="2" type="ORF">HANVADRAFT_598</name>
</gene>
<evidence type="ECO:0000313" key="2">
    <source>
        <dbReference type="EMBL" id="OBA28458.1"/>
    </source>
</evidence>
<evidence type="ECO:0000256" key="1">
    <source>
        <dbReference type="ARBA" id="ARBA00022737"/>
    </source>
</evidence>
<name>A0A1B7TIF3_9ASCO</name>
<dbReference type="PANTHER" id="PTHR11246">
    <property type="entry name" value="PRE-MRNA SPLICING FACTOR"/>
    <property type="match status" value="1"/>
</dbReference>
<dbReference type="Gene3D" id="1.25.40.10">
    <property type="entry name" value="Tetratricopeptide repeat domain"/>
    <property type="match status" value="1"/>
</dbReference>
<dbReference type="GO" id="GO:0000398">
    <property type="term" value="P:mRNA splicing, via spliceosome"/>
    <property type="evidence" value="ECO:0007669"/>
    <property type="project" value="InterPro"/>
</dbReference>
<dbReference type="GO" id="GO:0005634">
    <property type="term" value="C:nucleus"/>
    <property type="evidence" value="ECO:0007669"/>
    <property type="project" value="UniProtKB-ARBA"/>
</dbReference>
<dbReference type="InterPro" id="IPR003107">
    <property type="entry name" value="HAT"/>
</dbReference>
<comment type="caution">
    <text evidence="2">The sequence shown here is derived from an EMBL/GenBank/DDBJ whole genome shotgun (WGS) entry which is preliminary data.</text>
</comment>
<dbReference type="InterPro" id="IPR011990">
    <property type="entry name" value="TPR-like_helical_dom_sf"/>
</dbReference>
<proteinExistence type="predicted"/>
<dbReference type="OrthoDB" id="541719at2759"/>
<evidence type="ECO:0008006" key="4">
    <source>
        <dbReference type="Google" id="ProtNLM"/>
    </source>
</evidence>
<dbReference type="SMART" id="SM00386">
    <property type="entry name" value="HAT"/>
    <property type="match status" value="2"/>
</dbReference>
<dbReference type="EMBL" id="LXPE01000003">
    <property type="protein sequence ID" value="OBA28458.1"/>
    <property type="molecule type" value="Genomic_DNA"/>
</dbReference>
<dbReference type="InterPro" id="IPR045075">
    <property type="entry name" value="Syf1-like"/>
</dbReference>
<sequence length="406" mass="49535">MSKSDLAFDILDCNDLEEFEYLRTINRYNYENNKIKWNSQSIQQHLSYSRFELDISHNLERFRHILERYISKQNGTAISISLWLQYIDMEIRYGNYNHARNLFKRSININNGTNRFILYLKYVELEHMMLQENNGKDTVDVILDIFKDWRSKIFYNETELLNEYYKVYLKYMMLYYDKTNTQLFRKKFIEWFIATKSFTNWLDYELESNGKKYEIRSIFGLIIDKLSEDEKANKNLLLSVIKKYIFYEFNLEETDRIKALIDIYKQYESEDINDLKLQHIINIIDNTQSEQLLNKNDNLNYLDSQKSFYKNKSEIVFKEINEMDYNNVYSFWVEYSNFLEAINDVKEYEKLIIKLKPDENENLTTKSNQLKICIKIWINYLIFMEQHDDHHDKIEKNMDKLSKLFV</sequence>